<dbReference type="Proteomes" id="UP001281147">
    <property type="component" value="Unassembled WGS sequence"/>
</dbReference>
<dbReference type="EMBL" id="JAUTXU010000029">
    <property type="protein sequence ID" value="KAK3718828.1"/>
    <property type="molecule type" value="Genomic_DNA"/>
</dbReference>
<organism evidence="1 2">
    <name type="scientific">Vermiconidia calcicola</name>
    <dbReference type="NCBI Taxonomy" id="1690605"/>
    <lineage>
        <taxon>Eukaryota</taxon>
        <taxon>Fungi</taxon>
        <taxon>Dikarya</taxon>
        <taxon>Ascomycota</taxon>
        <taxon>Pezizomycotina</taxon>
        <taxon>Dothideomycetes</taxon>
        <taxon>Dothideomycetidae</taxon>
        <taxon>Mycosphaerellales</taxon>
        <taxon>Extremaceae</taxon>
        <taxon>Vermiconidia</taxon>
    </lineage>
</organism>
<proteinExistence type="predicted"/>
<sequence length="159" mass="17319">MFKRNSNYVSTHNQNKPSHMEPTGGPDSSNLESKTTSPSMPEVGTSIGKALLVPTIIVFVIAIFLGLGLCFRKRGFRALKKRFCSKEEDPEAVKWLDQASQIVRGRHPTDSLTVPCPPLFTGTRLTPAFVPQTPVLRGREGGDFSEIDLGVPVPSRVGA</sequence>
<reference evidence="1" key="1">
    <citation type="submission" date="2023-07" db="EMBL/GenBank/DDBJ databases">
        <title>Black Yeasts Isolated from many extreme environments.</title>
        <authorList>
            <person name="Coleine C."/>
            <person name="Stajich J.E."/>
            <person name="Selbmann L."/>
        </authorList>
    </citation>
    <scope>NUCLEOTIDE SEQUENCE</scope>
    <source>
        <strain evidence="1">CCFEE 5714</strain>
    </source>
</reference>
<comment type="caution">
    <text evidence="1">The sequence shown here is derived from an EMBL/GenBank/DDBJ whole genome shotgun (WGS) entry which is preliminary data.</text>
</comment>
<name>A0ACC3NKT7_9PEZI</name>
<gene>
    <name evidence="1" type="ORF">LTR37_004744</name>
</gene>
<evidence type="ECO:0000313" key="1">
    <source>
        <dbReference type="EMBL" id="KAK3718828.1"/>
    </source>
</evidence>
<evidence type="ECO:0000313" key="2">
    <source>
        <dbReference type="Proteomes" id="UP001281147"/>
    </source>
</evidence>
<keyword evidence="2" id="KW-1185">Reference proteome</keyword>
<accession>A0ACC3NKT7</accession>
<protein>
    <submittedName>
        <fullName evidence="1">Uncharacterized protein</fullName>
    </submittedName>
</protein>